<keyword evidence="3" id="KW-1134">Transmembrane beta strand</keyword>
<proteinExistence type="predicted"/>
<keyword evidence="5" id="KW-0472">Membrane</keyword>
<dbReference type="Gene3D" id="2.60.40.1120">
    <property type="entry name" value="Carboxypeptidase-like, regulatory domain"/>
    <property type="match status" value="1"/>
</dbReference>
<dbReference type="InterPro" id="IPR057601">
    <property type="entry name" value="Oar-like_b-barrel"/>
</dbReference>
<evidence type="ECO:0000313" key="11">
    <source>
        <dbReference type="Proteomes" id="UP000239735"/>
    </source>
</evidence>
<dbReference type="SUPFAM" id="SSF56935">
    <property type="entry name" value="Porins"/>
    <property type="match status" value="1"/>
</dbReference>
<protein>
    <submittedName>
        <fullName evidence="10">Cna protein B-type domain protein</fullName>
    </submittedName>
</protein>
<dbReference type="Gene3D" id="2.170.130.10">
    <property type="entry name" value="TonB-dependent receptor, plug domain"/>
    <property type="match status" value="1"/>
</dbReference>
<dbReference type="PANTHER" id="PTHR30069">
    <property type="entry name" value="TONB-DEPENDENT OUTER MEMBRANE RECEPTOR"/>
    <property type="match status" value="1"/>
</dbReference>
<dbReference type="InterPro" id="IPR012910">
    <property type="entry name" value="Plug_dom"/>
</dbReference>
<dbReference type="InterPro" id="IPR008969">
    <property type="entry name" value="CarboxyPept-like_regulatory"/>
</dbReference>
<evidence type="ECO:0000256" key="5">
    <source>
        <dbReference type="ARBA" id="ARBA00023136"/>
    </source>
</evidence>
<dbReference type="SUPFAM" id="SSF49464">
    <property type="entry name" value="Carboxypeptidase regulatory domain-like"/>
    <property type="match status" value="1"/>
</dbReference>
<evidence type="ECO:0000259" key="8">
    <source>
        <dbReference type="Pfam" id="PF07715"/>
    </source>
</evidence>
<dbReference type="EMBL" id="OKRB01000139">
    <property type="protein sequence ID" value="SPE30313.1"/>
    <property type="molecule type" value="Genomic_DNA"/>
</dbReference>
<evidence type="ECO:0000256" key="3">
    <source>
        <dbReference type="ARBA" id="ARBA00022452"/>
    </source>
</evidence>
<organism evidence="10 11">
    <name type="scientific">Candidatus Sulfuritelmatomonas gaucii</name>
    <dbReference type="NCBI Taxonomy" id="2043161"/>
    <lineage>
        <taxon>Bacteria</taxon>
        <taxon>Pseudomonadati</taxon>
        <taxon>Acidobacteriota</taxon>
        <taxon>Terriglobia</taxon>
        <taxon>Terriglobales</taxon>
        <taxon>Acidobacteriaceae</taxon>
        <taxon>Candidatus Sulfuritelmatomonas</taxon>
    </lineage>
</organism>
<dbReference type="Gene3D" id="2.40.170.20">
    <property type="entry name" value="TonB-dependent receptor, beta-barrel domain"/>
    <property type="match status" value="1"/>
</dbReference>
<dbReference type="GO" id="GO:0044718">
    <property type="term" value="P:siderophore transmembrane transport"/>
    <property type="evidence" value="ECO:0007669"/>
    <property type="project" value="TreeGrafter"/>
</dbReference>
<evidence type="ECO:0000256" key="1">
    <source>
        <dbReference type="ARBA" id="ARBA00004571"/>
    </source>
</evidence>
<dbReference type="Proteomes" id="UP000239735">
    <property type="component" value="Unassembled WGS sequence"/>
</dbReference>
<keyword evidence="6" id="KW-0998">Cell outer membrane</keyword>
<feature type="domain" description="TonB-dependent transporter Oar-like beta-barrel" evidence="9">
    <location>
        <begin position="247"/>
        <end position="1128"/>
    </location>
</feature>
<sequence>MTFHRVRVAVRSMALFILAACLGSMVLGAQSTTQGAIAGSVLDASGAVIPGANVSILRTATGFTVTLVSDSSGYFKAPLLEPGDYTVSISATNFARYRAEHVIVLVGQVTSLEPRLAIASSSTEVVVTEQAPVMNLESPDFTDTLNQAAMQNIPINNRRWSALALSTPGVVSDSNGFGLVSVRGISPILNNIEIDGADDNNAFYSEERGRTREAYSTSSSATREFAVNTGVYSAEYGRAAGGVINSVTKSGTNQIHGQAYFWDKESNWAAYNDYSKVTKLVNGVNTSLPLKPEDLRKIYGFTAGGPIIKDKLFWIYTYDQHTHVFPLVGIPSNPQQFYILPAATLPTGANCTLTPATPEAAGNGYLSGDTVVQDREACTLAARQGISYPQAAYDWAALLLGSGGVTTSNYSGAASISDLGLNSDIGQAPRYGYQEINTPKLDWQINQKQHLSVLFHRLRWDAPGDVQTGNPVSYARDTAGNDFVKLDYGLAKLTSLITPTISNELVYQYGRELEDETQQPFTQYTLADMNNKSGNIPEVVIGSSSSTGYGFTAGSPYYSYRPANPYELKWQVGDILYWSKGNHSLKFGVDMVHNYDYQNYLYEINGYYSYLYIGDYFNDLLNFKNGKAPTASTTATNYGCDKGYSEYTSSATGVAVAGYPCYSNFYQGFGPPVFAINTMDTGFFAQDNWKYSPRLTLELGLRWDHEGLPASFSNLVTATGSFTPYPGLTNHPSDNMDFGPRVGFSYDLFGKGDTVLRGGWGMYFGRITNGNLMTVLYSTGSPNGQLSLTFNNNPLTTGISQGPNYPNIVGGGSSSAKPVSDYFSSNLKLPEVQEYDLLLQQAVGKGTFFAISYLGSMGRRLPNFLNNNIEPCSQAPTACISDTVTVSDASGKGPIPAGSLTINNIYTAYGNTGLFGSAATNFASITEMVSNVNSSYNAMVAEIQNRSLKSIQFDANYTWAHSLDFAQNASTAPGTESWYDPYGNYRLNYGNSSWNIPNRFVAYATYNFPNLNQSNLLKWVVNDWNLDDSFSMQNGLTFTPGMSSSKLSGALGNYWNGAGGLGIIPGYIANNSARYPRTLVDDIRVQKQISFERGYNLQLICNVFNVANHQNVTTVGTTKYTYSGGTFTYLAQGGTPNSSVNTYDYPTNSNNSGFLYTPRQVEITARFNF</sequence>
<name>A0A2N9M4B5_9BACT</name>
<evidence type="ECO:0000313" key="10">
    <source>
        <dbReference type="EMBL" id="SPE30313.1"/>
    </source>
</evidence>
<dbReference type="PANTHER" id="PTHR30069:SF46">
    <property type="entry name" value="OAR PROTEIN"/>
    <property type="match status" value="1"/>
</dbReference>
<dbReference type="Pfam" id="PF13620">
    <property type="entry name" value="CarboxypepD_reg"/>
    <property type="match status" value="1"/>
</dbReference>
<keyword evidence="7" id="KW-0732">Signal</keyword>
<feature type="domain" description="TonB-dependent receptor plug" evidence="8">
    <location>
        <begin position="138"/>
        <end position="243"/>
    </location>
</feature>
<dbReference type="InterPro" id="IPR036942">
    <property type="entry name" value="Beta-barrel_TonB_sf"/>
</dbReference>
<dbReference type="Pfam" id="PF25183">
    <property type="entry name" value="OMP_b-brl_4"/>
    <property type="match status" value="1"/>
</dbReference>
<evidence type="ECO:0000256" key="2">
    <source>
        <dbReference type="ARBA" id="ARBA00022448"/>
    </source>
</evidence>
<dbReference type="AlphaFoldDB" id="A0A2N9M4B5"/>
<dbReference type="InterPro" id="IPR039426">
    <property type="entry name" value="TonB-dep_rcpt-like"/>
</dbReference>
<dbReference type="GO" id="GO:0015344">
    <property type="term" value="F:siderophore uptake transmembrane transporter activity"/>
    <property type="evidence" value="ECO:0007669"/>
    <property type="project" value="TreeGrafter"/>
</dbReference>
<evidence type="ECO:0000256" key="4">
    <source>
        <dbReference type="ARBA" id="ARBA00022692"/>
    </source>
</evidence>
<dbReference type="OrthoDB" id="97893at2"/>
<accession>A0A2N9M4B5</accession>
<keyword evidence="4" id="KW-0812">Transmembrane</keyword>
<evidence type="ECO:0000256" key="6">
    <source>
        <dbReference type="ARBA" id="ARBA00023237"/>
    </source>
</evidence>
<dbReference type="Pfam" id="PF07715">
    <property type="entry name" value="Plug"/>
    <property type="match status" value="1"/>
</dbReference>
<feature type="signal peptide" evidence="7">
    <location>
        <begin position="1"/>
        <end position="29"/>
    </location>
</feature>
<feature type="chain" id="PRO_5014763927" evidence="7">
    <location>
        <begin position="30"/>
        <end position="1169"/>
    </location>
</feature>
<dbReference type="GO" id="GO:0009279">
    <property type="term" value="C:cell outer membrane"/>
    <property type="evidence" value="ECO:0007669"/>
    <property type="project" value="UniProtKB-SubCell"/>
</dbReference>
<evidence type="ECO:0000259" key="9">
    <source>
        <dbReference type="Pfam" id="PF25183"/>
    </source>
</evidence>
<dbReference type="InterPro" id="IPR037066">
    <property type="entry name" value="Plug_dom_sf"/>
</dbReference>
<reference evidence="11" key="1">
    <citation type="submission" date="2018-02" db="EMBL/GenBank/DDBJ databases">
        <authorList>
            <person name="Hausmann B."/>
        </authorList>
    </citation>
    <scope>NUCLEOTIDE SEQUENCE [LARGE SCALE GENOMIC DNA]</scope>
    <source>
        <strain evidence="11">Peat soil MAG SbA5</strain>
    </source>
</reference>
<keyword evidence="2" id="KW-0813">Transport</keyword>
<gene>
    <name evidence="10" type="ORF">SBA5_780016</name>
</gene>
<evidence type="ECO:0000256" key="7">
    <source>
        <dbReference type="SAM" id="SignalP"/>
    </source>
</evidence>
<comment type="subcellular location">
    <subcellularLocation>
        <location evidence="1">Cell outer membrane</location>
        <topology evidence="1">Multi-pass membrane protein</topology>
    </subcellularLocation>
</comment>